<reference evidence="1 2" key="1">
    <citation type="submission" date="2019-02" db="EMBL/GenBank/DDBJ databases">
        <authorList>
            <consortium name="Pathogen Informatics"/>
        </authorList>
    </citation>
    <scope>NUCLEOTIDE SEQUENCE [LARGE SCALE GENOMIC DNA]</scope>
    <source>
        <strain evidence="1 2">3012STDY6756503</strain>
    </source>
</reference>
<name>A0ABD7V451_9ACTN</name>
<dbReference type="EMBL" id="CAACYD010000006">
    <property type="protein sequence ID" value="VFA88766.1"/>
    <property type="molecule type" value="Genomic_DNA"/>
</dbReference>
<evidence type="ECO:0008006" key="3">
    <source>
        <dbReference type="Google" id="ProtNLM"/>
    </source>
</evidence>
<organism evidence="1 2">
    <name type="scientific">Gordonia paraffinivorans</name>
    <dbReference type="NCBI Taxonomy" id="175628"/>
    <lineage>
        <taxon>Bacteria</taxon>
        <taxon>Bacillati</taxon>
        <taxon>Actinomycetota</taxon>
        <taxon>Actinomycetes</taxon>
        <taxon>Mycobacteriales</taxon>
        <taxon>Gordoniaceae</taxon>
        <taxon>Gordonia</taxon>
    </lineage>
</organism>
<evidence type="ECO:0000313" key="2">
    <source>
        <dbReference type="Proteomes" id="UP000360750"/>
    </source>
</evidence>
<dbReference type="AlphaFoldDB" id="A0ABD7V451"/>
<gene>
    <name evidence="1" type="ORF">NCTC8139_02321</name>
</gene>
<proteinExistence type="predicted"/>
<sequence>MPARPGDVMPVITDVTVVVPAHDEGDLLPACLEA</sequence>
<comment type="caution">
    <text evidence="1">The sequence shown here is derived from an EMBL/GenBank/DDBJ whole genome shotgun (WGS) entry which is preliminary data.</text>
</comment>
<protein>
    <recommendedName>
        <fullName evidence="3">Glycosyl transferase</fullName>
    </recommendedName>
</protein>
<evidence type="ECO:0000313" key="1">
    <source>
        <dbReference type="EMBL" id="VFA88766.1"/>
    </source>
</evidence>
<accession>A0ABD7V451</accession>
<dbReference type="Proteomes" id="UP000360750">
    <property type="component" value="Unassembled WGS sequence"/>
</dbReference>